<evidence type="ECO:0000313" key="3">
    <source>
        <dbReference type="Proteomes" id="UP000294850"/>
    </source>
</evidence>
<protein>
    <submittedName>
        <fullName evidence="2">Uncharacterized protein</fullName>
    </submittedName>
</protein>
<gene>
    <name evidence="2" type="ORF">E0F88_07225</name>
</gene>
<comment type="caution">
    <text evidence="2">The sequence shown here is derived from an EMBL/GenBank/DDBJ whole genome shotgun (WGS) entry which is preliminary data.</text>
</comment>
<name>A0A4R5E1J6_9BACT</name>
<feature type="region of interest" description="Disordered" evidence="1">
    <location>
        <begin position="73"/>
        <end position="121"/>
    </location>
</feature>
<evidence type="ECO:0000256" key="1">
    <source>
        <dbReference type="SAM" id="MobiDB-lite"/>
    </source>
</evidence>
<keyword evidence="3" id="KW-1185">Reference proteome</keyword>
<dbReference type="EMBL" id="SMFL01000002">
    <property type="protein sequence ID" value="TDE17673.1"/>
    <property type="molecule type" value="Genomic_DNA"/>
</dbReference>
<reference evidence="2 3" key="1">
    <citation type="submission" date="2019-03" db="EMBL/GenBank/DDBJ databases">
        <title>Dyadobacter AR-3-6 sp. nov., isolated from arctic soil.</title>
        <authorList>
            <person name="Chaudhary D.K."/>
        </authorList>
    </citation>
    <scope>NUCLEOTIDE SEQUENCE [LARGE SCALE GENOMIC DNA]</scope>
    <source>
        <strain evidence="2 3">AR-3-6</strain>
    </source>
</reference>
<dbReference type="Proteomes" id="UP000294850">
    <property type="component" value="Unassembled WGS sequence"/>
</dbReference>
<accession>A0A4R5E1J6</accession>
<dbReference type="AlphaFoldDB" id="A0A4R5E1J6"/>
<proteinExistence type="predicted"/>
<organism evidence="2 3">
    <name type="scientific">Dyadobacter psychrotolerans</name>
    <dbReference type="NCBI Taxonomy" id="2541721"/>
    <lineage>
        <taxon>Bacteria</taxon>
        <taxon>Pseudomonadati</taxon>
        <taxon>Bacteroidota</taxon>
        <taxon>Cytophagia</taxon>
        <taxon>Cytophagales</taxon>
        <taxon>Spirosomataceae</taxon>
        <taxon>Dyadobacter</taxon>
    </lineage>
</organism>
<evidence type="ECO:0000313" key="2">
    <source>
        <dbReference type="EMBL" id="TDE17673.1"/>
    </source>
</evidence>
<sequence length="121" mass="14489">MTPEELQRLAKQFADNEKALKKDEPATEPFFDNGQPKFTEREVSEMEQNVQRGDIKNLSDKLKYNMHQAEMAERDYLRNKREEESKRFDEKIGRKPEPTLTKKEKFLAAFKKNDKQKDHER</sequence>
<dbReference type="RefSeq" id="WP_131957539.1">
    <property type="nucleotide sequence ID" value="NZ_SMFL01000002.1"/>
</dbReference>